<dbReference type="EMBL" id="LZSY01000205">
    <property type="protein sequence ID" value="OBB79310.1"/>
    <property type="molecule type" value="Genomic_DNA"/>
</dbReference>
<dbReference type="InterPro" id="IPR027417">
    <property type="entry name" value="P-loop_NTPase"/>
</dbReference>
<dbReference type="Proteomes" id="UP000094008">
    <property type="component" value="Unassembled WGS sequence"/>
</dbReference>
<proteinExistence type="predicted"/>
<protein>
    <submittedName>
        <fullName evidence="1">Uncharacterized protein</fullName>
    </submittedName>
</protein>
<dbReference type="AlphaFoldDB" id="A0A1A0V7T6"/>
<organism evidence="1 2">
    <name type="scientific">Mycolicibacterium peregrinum</name>
    <name type="common">Mycobacterium peregrinum</name>
    <dbReference type="NCBI Taxonomy" id="43304"/>
    <lineage>
        <taxon>Bacteria</taxon>
        <taxon>Bacillati</taxon>
        <taxon>Actinomycetota</taxon>
        <taxon>Actinomycetes</taxon>
        <taxon>Mycobacteriales</taxon>
        <taxon>Mycobacteriaceae</taxon>
        <taxon>Mycolicibacterium</taxon>
    </lineage>
</organism>
<reference evidence="2" key="1">
    <citation type="submission" date="2016-06" db="EMBL/GenBank/DDBJ databases">
        <authorList>
            <person name="Sutton G."/>
            <person name="Brinkac L."/>
            <person name="Sanka R."/>
            <person name="Adams M."/>
            <person name="Lau E."/>
            <person name="Mehaffy C."/>
            <person name="Tameris M."/>
            <person name="Hatherill M."/>
            <person name="Hanekom W."/>
            <person name="Mahomed H."/>
            <person name="Mcshane H."/>
        </authorList>
    </citation>
    <scope>NUCLEOTIDE SEQUENCE [LARGE SCALE GENOMIC DNA]</scope>
    <source>
        <strain evidence="2">852002-10433_SCH5171157</strain>
    </source>
</reference>
<comment type="caution">
    <text evidence="1">The sequence shown here is derived from an EMBL/GenBank/DDBJ whole genome shotgun (WGS) entry which is preliminary data.</text>
</comment>
<accession>A0A1A0V7T6</accession>
<dbReference type="RefSeq" id="WP_064888226.1">
    <property type="nucleotide sequence ID" value="NZ_LZSY01000205.1"/>
</dbReference>
<evidence type="ECO:0000313" key="1">
    <source>
        <dbReference type="EMBL" id="OBB79310.1"/>
    </source>
</evidence>
<name>A0A1A0V7T6_MYCPR</name>
<dbReference type="Gene3D" id="3.40.50.300">
    <property type="entry name" value="P-loop containing nucleotide triphosphate hydrolases"/>
    <property type="match status" value="1"/>
</dbReference>
<sequence>MANDADAGQRFIEQQQTMESRRELCRRHQVASIKEYREEVGNEGPVVPDIVVVIEGEGKLVWASNSGKRAGPWNALVEDLLADGDSLGMFVWLFDRHAPEKASRFPQRLVHRIDDVTAIRALIGALPSDVLVEPGEGFARCEAGHEHQTFRTAAPELRQGRPMASAPAGLVEVGQAQVL</sequence>
<gene>
    <name evidence="1" type="ORF">A5779_13040</name>
</gene>
<evidence type="ECO:0000313" key="2">
    <source>
        <dbReference type="Proteomes" id="UP000094008"/>
    </source>
</evidence>